<proteinExistence type="predicted"/>
<protein>
    <submittedName>
        <fullName evidence="2">Uncharacterized protein</fullName>
    </submittedName>
</protein>
<reference evidence="2" key="1">
    <citation type="submission" date="2017-04" db="EMBL/GenBank/DDBJ databases">
        <title>Genome deletions in a multicellular cyanobacterial endosymbiont for morphological adaptation in marine diatoms.</title>
        <authorList>
            <person name="Wang Y."/>
            <person name="Gao H."/>
            <person name="Li R."/>
            <person name="Xu X."/>
        </authorList>
    </citation>
    <scope>NUCLEOTIDE SEQUENCE</scope>
    <source>
        <strain evidence="2">FACHB 800</strain>
    </source>
</reference>
<keyword evidence="1" id="KW-0472">Membrane</keyword>
<evidence type="ECO:0000313" key="2">
    <source>
        <dbReference type="EMBL" id="QXE25032.1"/>
    </source>
</evidence>
<dbReference type="Proteomes" id="UP000683511">
    <property type="component" value="Chromosome"/>
</dbReference>
<dbReference type="EMBL" id="CP021056">
    <property type="protein sequence ID" value="QXE25032.1"/>
    <property type="molecule type" value="Genomic_DNA"/>
</dbReference>
<feature type="transmembrane region" description="Helical" evidence="1">
    <location>
        <begin position="212"/>
        <end position="230"/>
    </location>
</feature>
<feature type="transmembrane region" description="Helical" evidence="1">
    <location>
        <begin position="6"/>
        <end position="30"/>
    </location>
</feature>
<keyword evidence="3" id="KW-1185">Reference proteome</keyword>
<evidence type="ECO:0000256" key="1">
    <source>
        <dbReference type="SAM" id="Phobius"/>
    </source>
</evidence>
<name>A0A975Y691_9NOST</name>
<accession>A0A975Y691</accession>
<keyword evidence="1" id="KW-0812">Transmembrane</keyword>
<organism evidence="2 3">
    <name type="scientific">Richelia sinica FACHB-800</name>
    <dbReference type="NCBI Taxonomy" id="1357546"/>
    <lineage>
        <taxon>Bacteria</taxon>
        <taxon>Bacillati</taxon>
        <taxon>Cyanobacteriota</taxon>
        <taxon>Cyanophyceae</taxon>
        <taxon>Nostocales</taxon>
        <taxon>Nostocaceae</taxon>
        <taxon>Richelia</taxon>
    </lineage>
</organism>
<evidence type="ECO:0000313" key="3">
    <source>
        <dbReference type="Proteomes" id="UP000683511"/>
    </source>
</evidence>
<dbReference type="KEGG" id="rsin:B6N60_03742"/>
<keyword evidence="1" id="KW-1133">Transmembrane helix</keyword>
<gene>
    <name evidence="2" type="ORF">B6N60_03742</name>
</gene>
<sequence>MLDVAIGLVIIYIAAALIVSATQELIASILQWRSQHLEESILQLMLGHDATELQEIRNFRDQIYKNPLIQSMNHSSISLWSRFTSHVVVNWQKRHQPSGQERKQEEERIYEKLYSTSSPSYIEPATFAIALINELRNNTLPFETLQEVITFLESPDNKDKIPQSLSKTLLMLANSAKIKIKAGENALLSFQKEIETWFDTSMKRSAGIYKRNTQLVCFGLSLLITVFFNIDTLYIGEKLLNDSTLRATLANSAGQLFYNSQVDANGKLNIEQLEADFPRIFNTSLPIAPFYENFVNFQDCPGENICPFNPKKLNPSKFLSGLLGWLITTLAAFMGAPFWFDLLGKLVNVRATGGKPNNS</sequence>
<dbReference type="AlphaFoldDB" id="A0A975Y691"/>
<feature type="transmembrane region" description="Helical" evidence="1">
    <location>
        <begin position="318"/>
        <end position="340"/>
    </location>
</feature>